<name>A0ACC3B7W3_9EURO</name>
<gene>
    <name evidence="1" type="ORF">N8T08_003011</name>
</gene>
<reference evidence="1 2" key="1">
    <citation type="journal article" date="2023" name="ACS Omega">
        <title>Identification of the Neoaspergillic Acid Biosynthesis Gene Cluster by Establishing an In Vitro CRISPR-Ribonucleoprotein Genetic System in Aspergillus melleus.</title>
        <authorList>
            <person name="Yuan B."/>
            <person name="Grau M.F."/>
            <person name="Murata R.M."/>
            <person name="Torok T."/>
            <person name="Venkateswaran K."/>
            <person name="Stajich J.E."/>
            <person name="Wang C.C.C."/>
        </authorList>
    </citation>
    <scope>NUCLEOTIDE SEQUENCE [LARGE SCALE GENOMIC DNA]</scope>
    <source>
        <strain evidence="1 2">IMV 1140</strain>
    </source>
</reference>
<evidence type="ECO:0000313" key="2">
    <source>
        <dbReference type="Proteomes" id="UP001177260"/>
    </source>
</evidence>
<comment type="caution">
    <text evidence="1">The sequence shown here is derived from an EMBL/GenBank/DDBJ whole genome shotgun (WGS) entry which is preliminary data.</text>
</comment>
<keyword evidence="2" id="KW-1185">Reference proteome</keyword>
<dbReference type="Proteomes" id="UP001177260">
    <property type="component" value="Unassembled WGS sequence"/>
</dbReference>
<sequence>MEPKNLVNRQSSELDSVSDSRIRKTTDFRVLPLLVICFATYQLERTNIASALTGGFADVISANQNTINLGNQLMFLGVVVLEIPSNLILQRVGPRRWISVQVFIFGAVAALQVFVKDKTGFLLTRAILGLAESGFIPGAMYTLSTWYTKEQLTKRIAIFFFGMFGGNAVSPLLGAGLLRLEVEGILSMVVAIVLFFLLPEKPSAKTQKNELNDDTDGSDRADTDEHNKPIPYQDIWRTLINIRKWPHFIATACVFSTWSPLTTYTPSIIMSLGFSRVESNAIAAIGNFATLPVILFFAWLSDKTKRHGLIVMVAIAAYLIALILLRTVQPHVGQWSRIGLWTTVNGLAVGYHPIHNAWIQINCKTAAERSISVAMIIRMFVMTATSGLMAGTQIFRDDESSALYGFQ</sequence>
<protein>
    <submittedName>
        <fullName evidence="1">Uncharacterized protein</fullName>
    </submittedName>
</protein>
<dbReference type="EMBL" id="JAOPJF010000017">
    <property type="protein sequence ID" value="KAK1146581.1"/>
    <property type="molecule type" value="Genomic_DNA"/>
</dbReference>
<accession>A0ACC3B7W3</accession>
<proteinExistence type="predicted"/>
<evidence type="ECO:0000313" key="1">
    <source>
        <dbReference type="EMBL" id="KAK1146581.1"/>
    </source>
</evidence>
<organism evidence="1 2">
    <name type="scientific">Aspergillus melleus</name>
    <dbReference type="NCBI Taxonomy" id="138277"/>
    <lineage>
        <taxon>Eukaryota</taxon>
        <taxon>Fungi</taxon>
        <taxon>Dikarya</taxon>
        <taxon>Ascomycota</taxon>
        <taxon>Pezizomycotina</taxon>
        <taxon>Eurotiomycetes</taxon>
        <taxon>Eurotiomycetidae</taxon>
        <taxon>Eurotiales</taxon>
        <taxon>Aspergillaceae</taxon>
        <taxon>Aspergillus</taxon>
        <taxon>Aspergillus subgen. Circumdati</taxon>
    </lineage>
</organism>